<feature type="compositionally biased region" description="Polar residues" evidence="1">
    <location>
        <begin position="270"/>
        <end position="282"/>
    </location>
</feature>
<dbReference type="InterPro" id="IPR027417">
    <property type="entry name" value="P-loop_NTPase"/>
</dbReference>
<accession>A0ABV6IC05</accession>
<dbReference type="InterPro" id="IPR052754">
    <property type="entry name" value="NTPase_KAP_P-loop"/>
</dbReference>
<dbReference type="Pfam" id="PF07693">
    <property type="entry name" value="KAP_NTPase"/>
    <property type="match status" value="2"/>
</dbReference>
<dbReference type="SUPFAM" id="SSF52540">
    <property type="entry name" value="P-loop containing nucleoside triphosphate hydrolases"/>
    <property type="match status" value="1"/>
</dbReference>
<feature type="domain" description="KAP NTPase" evidence="2">
    <location>
        <begin position="604"/>
        <end position="826"/>
    </location>
</feature>
<evidence type="ECO:0000259" key="2">
    <source>
        <dbReference type="Pfam" id="PF07693"/>
    </source>
</evidence>
<dbReference type="PANTHER" id="PTHR22674:SF6">
    <property type="entry name" value="NTPASE KAP FAMILY P-LOOP DOMAIN-CONTAINING PROTEIN 1"/>
    <property type="match status" value="1"/>
</dbReference>
<protein>
    <submittedName>
        <fullName evidence="3">P-loop NTPase fold protein</fullName>
    </submittedName>
</protein>
<comment type="caution">
    <text evidence="3">The sequence shown here is derived from an EMBL/GenBank/DDBJ whole genome shotgun (WGS) entry which is preliminary data.</text>
</comment>
<evidence type="ECO:0000256" key="1">
    <source>
        <dbReference type="SAM" id="MobiDB-lite"/>
    </source>
</evidence>
<dbReference type="RefSeq" id="WP_390210925.1">
    <property type="nucleotide sequence ID" value="NZ_JBHLXJ010000007.1"/>
</dbReference>
<dbReference type="PANTHER" id="PTHR22674">
    <property type="entry name" value="NTPASE, KAP FAMILY P-LOOP DOMAIN-CONTAINING 1"/>
    <property type="match status" value="1"/>
</dbReference>
<feature type="region of interest" description="Disordered" evidence="1">
    <location>
        <begin position="258"/>
        <end position="282"/>
    </location>
</feature>
<evidence type="ECO:0000313" key="4">
    <source>
        <dbReference type="Proteomes" id="UP001589844"/>
    </source>
</evidence>
<reference evidence="3 4" key="1">
    <citation type="submission" date="2024-09" db="EMBL/GenBank/DDBJ databases">
        <authorList>
            <person name="Sun Q."/>
            <person name="Mori K."/>
        </authorList>
    </citation>
    <scope>NUCLEOTIDE SEQUENCE [LARGE SCALE GENOMIC DNA]</scope>
    <source>
        <strain evidence="3 4">CCM 8677</strain>
    </source>
</reference>
<dbReference type="InterPro" id="IPR011646">
    <property type="entry name" value="KAP_P-loop"/>
</dbReference>
<dbReference type="Proteomes" id="UP001589844">
    <property type="component" value="Unassembled WGS sequence"/>
</dbReference>
<evidence type="ECO:0000313" key="3">
    <source>
        <dbReference type="EMBL" id="MFC0349356.1"/>
    </source>
</evidence>
<proteinExistence type="predicted"/>
<sequence>MNSIESDVEEISASELKNRLRAVIKRDKYGHALVSLFAARCALRILPSLVSGYPSLDYWATRDKGDKRITYLLGIWWAIACGVSFDRKSSNRAALIATEAAEAIDIDNDDDDPDDTTLNDAVYVAVCATYTAVAAYSDNAGIDADSIVDLLNTAEFAANLVDLEYIEKNSITIEEYLGQRLWLTTFGSELEVSAIDIWPKALRQIASEFHDIDSQGARLVIEIADAYPRIVNGTYKLRDAEKNVQELAAYFNVTPKAQKTSQTSRRKAKSVSSQSESFASPTSLIEDAVQAENVDEQKAIPSETKTPEDPLIKNRASQHVLPEAPSQEDHLNRGALTRALAAILAHEKNHSHQTIGLLGDWGSGKSSFIKSLQAQLRDQPGDQAFIFGTFNAWSYEHTPNLQAGITQEVIKALLEIPLPLARLKWWQLGAVPRWMWQFYLKLRVAFALHGAVKVGMLLARFVVATLPLIAILFFYNELIPLLPKAPTVDIQSKDNSSQIFAMLSELSNVKDFLKHSLLVGAGAASSIYMMSKLFVDEFKNIIATPLADKLKTYLKLPDYAKHLGEIPEMRVTLEKFCKVRLGQVQIKPQTQHLFGLTKPIKPPERLLFVIDDLDRCSPEGIVKVFEAVRLVLEIPQVSVLIAVDPKIALAALALHFEKVSKHHAFNNANAIARDYLAKVIHIPIVLAQPDPDGIQLFVEKLWERTLSESDKKFLENHSGEIQKQAMLSLDKTSAVSSEGGRPQVALKLPTESSSIEKKEIDSPQLEMDATLNSDIKTEAKTLTKKDEVTKEVKLTLVASLSRTQKSAFVHWLKYFGLTNPRQVKRLNTTYNLMLTANENWDEKPIDVDVGVAMPNMDNAHYYPVLITLFVLEYLNGLDAQRTPLKKRLFNPSANTCVNTVVTEEFIQFFSQLRLQRDYLKLVEPFVLPAIELAEIQA</sequence>
<gene>
    <name evidence="3" type="ORF">ACFFJH_06025</name>
</gene>
<dbReference type="EMBL" id="JBHLXJ010000007">
    <property type="protein sequence ID" value="MFC0349356.1"/>
    <property type="molecule type" value="Genomic_DNA"/>
</dbReference>
<organism evidence="3 4">
    <name type="scientific">Undibacterium danionis</name>
    <dbReference type="NCBI Taxonomy" id="1812100"/>
    <lineage>
        <taxon>Bacteria</taxon>
        <taxon>Pseudomonadati</taxon>
        <taxon>Pseudomonadota</taxon>
        <taxon>Betaproteobacteria</taxon>
        <taxon>Burkholderiales</taxon>
        <taxon>Oxalobacteraceae</taxon>
        <taxon>Undibacterium</taxon>
    </lineage>
</organism>
<feature type="domain" description="KAP NTPase" evidence="2">
    <location>
        <begin position="339"/>
        <end position="413"/>
    </location>
</feature>
<keyword evidence="4" id="KW-1185">Reference proteome</keyword>
<name>A0ABV6IC05_9BURK</name>